<dbReference type="AlphaFoldDB" id="A0A9D5CP91"/>
<dbReference type="EMBL" id="JAGGNH010000003">
    <property type="protein sequence ID" value="KAJ0977075.1"/>
    <property type="molecule type" value="Genomic_DNA"/>
</dbReference>
<proteinExistence type="predicted"/>
<reference evidence="2" key="1">
    <citation type="submission" date="2021-03" db="EMBL/GenBank/DDBJ databases">
        <authorList>
            <person name="Li Z."/>
            <person name="Yang C."/>
        </authorList>
    </citation>
    <scope>NUCLEOTIDE SEQUENCE</scope>
    <source>
        <strain evidence="2">Dzin_1.0</strain>
        <tissue evidence="2">Leaf</tissue>
    </source>
</reference>
<dbReference type="CDD" id="cd06555">
    <property type="entry name" value="ASCH_PF0470_like"/>
    <property type="match status" value="1"/>
</dbReference>
<evidence type="ECO:0000313" key="2">
    <source>
        <dbReference type="EMBL" id="KAJ0977075.1"/>
    </source>
</evidence>
<dbReference type="Proteomes" id="UP001085076">
    <property type="component" value="Miscellaneous, Linkage group lg03"/>
</dbReference>
<name>A0A9D5CP91_9LILI</name>
<comment type="caution">
    <text evidence="2">The sequence shown here is derived from an EMBL/GenBank/DDBJ whole genome shotgun (WGS) entry which is preliminary data.</text>
</comment>
<organism evidence="2 3">
    <name type="scientific">Dioscorea zingiberensis</name>
    <dbReference type="NCBI Taxonomy" id="325984"/>
    <lineage>
        <taxon>Eukaryota</taxon>
        <taxon>Viridiplantae</taxon>
        <taxon>Streptophyta</taxon>
        <taxon>Embryophyta</taxon>
        <taxon>Tracheophyta</taxon>
        <taxon>Spermatophyta</taxon>
        <taxon>Magnoliopsida</taxon>
        <taxon>Liliopsida</taxon>
        <taxon>Dioscoreales</taxon>
        <taxon>Dioscoreaceae</taxon>
        <taxon>Dioscorea</taxon>
    </lineage>
</organism>
<protein>
    <recommendedName>
        <fullName evidence="1">ASCH domain-containing protein</fullName>
    </recommendedName>
</protein>
<reference evidence="2" key="2">
    <citation type="journal article" date="2022" name="Hortic Res">
        <title>The genome of Dioscorea zingiberensis sheds light on the biosynthesis, origin and evolution of the medicinally important diosgenin saponins.</title>
        <authorList>
            <person name="Li Y."/>
            <person name="Tan C."/>
            <person name="Li Z."/>
            <person name="Guo J."/>
            <person name="Li S."/>
            <person name="Chen X."/>
            <person name="Wang C."/>
            <person name="Dai X."/>
            <person name="Yang H."/>
            <person name="Song W."/>
            <person name="Hou L."/>
            <person name="Xu J."/>
            <person name="Tong Z."/>
            <person name="Xu A."/>
            <person name="Yuan X."/>
            <person name="Wang W."/>
            <person name="Yang Q."/>
            <person name="Chen L."/>
            <person name="Sun Z."/>
            <person name="Wang K."/>
            <person name="Pan B."/>
            <person name="Chen J."/>
            <person name="Bao Y."/>
            <person name="Liu F."/>
            <person name="Qi X."/>
            <person name="Gang D.R."/>
            <person name="Wen J."/>
            <person name="Li J."/>
        </authorList>
    </citation>
    <scope>NUCLEOTIDE SEQUENCE</scope>
    <source>
        <strain evidence="2">Dzin_1.0</strain>
    </source>
</reference>
<dbReference type="InterPro" id="IPR015947">
    <property type="entry name" value="PUA-like_sf"/>
</dbReference>
<dbReference type="PANTHER" id="PTHR34204:SF2">
    <property type="entry name" value="RNA-BINDING ASCH DOMAIN PROTEIN"/>
    <property type="match status" value="1"/>
</dbReference>
<sequence length="397" mass="43886">MADELLPLESGAPPSPATAPVRLLDCVEELLLFTLSSQVDGSLGLDIGLSNDYCSRLLLSDPLHVHSNIGDDFHGVPMYPLYKSLARALEQYSSSGTFLKVPDSDAESFKLKEGEWSKLLLENRSELMKIFGAVDFELHVQEPFFSQLRAGLKSVEGRCAIGDYNRIAPGASLLFNKTLVVEVQHVNQYSSFSEMLQVETLTKVLPGVKTIEEGVHIYRKFYTEEKERTNGVLAICVSKPASQPYVHMANLLTGLGYDGLNFLLGMKHTSGTVPDALPPPRSALVSSAMKPYRPNVKGSSLTYAARALAKHFGRSSDGWWGSFSGSDSEKNRLASDVINHLLSNCSWMNVHLIKPDECVFEIRVPEGYGARWSQDGLKFIGFLEPYVEEGHSKGWKH</sequence>
<evidence type="ECO:0000259" key="1">
    <source>
        <dbReference type="Pfam" id="PF04266"/>
    </source>
</evidence>
<accession>A0A9D5CP91</accession>
<dbReference type="SUPFAM" id="SSF88697">
    <property type="entry name" value="PUA domain-like"/>
    <property type="match status" value="1"/>
</dbReference>
<dbReference type="OrthoDB" id="112749at2759"/>
<dbReference type="Pfam" id="PF04266">
    <property type="entry name" value="ASCH"/>
    <property type="match status" value="1"/>
</dbReference>
<feature type="domain" description="ASCH" evidence="1">
    <location>
        <begin position="138"/>
        <end position="237"/>
    </location>
</feature>
<evidence type="ECO:0000313" key="3">
    <source>
        <dbReference type="Proteomes" id="UP001085076"/>
    </source>
</evidence>
<dbReference type="Gene3D" id="2.30.130.30">
    <property type="entry name" value="Hypothetical protein"/>
    <property type="match status" value="1"/>
</dbReference>
<dbReference type="PANTHER" id="PTHR34204">
    <property type="entry name" value="RNA-BINDING ASCH DOMAIN PROTEIN"/>
    <property type="match status" value="1"/>
</dbReference>
<dbReference type="InterPro" id="IPR007374">
    <property type="entry name" value="ASCH_domain"/>
</dbReference>
<keyword evidence="3" id="KW-1185">Reference proteome</keyword>
<gene>
    <name evidence="2" type="ORF">J5N97_012549</name>
</gene>